<sequence length="843" mass="95596">MKLQWFRNKQNHMLGKLVVAILLMGFALRLVFFRSTRLSPILEATPIAKKSVLPISNLPVSVLPISNPPIPVLPISNPAVPVLPIPNPPALVPVQENEDQVPPNEKCDLLNGDWIPNPSGPTYTNRSCSLIESHQNCINNGRPDTGYMYWRWNPRNCELPPFDPERFLVMMRDKTWALIGDSISRNHVQSMLCMLSTVEQAVEVYHDEEYRSKRWNFPSYNFTISVIFSPFLVKADIFEDFNGVSTSEVELYLDKLDKKWIDQYQNFDYMIISSGKWFLKTAIYHENDTVLGCHGCSKGNLTDLGFDFAYRKSLHSALDFIVSSNHKGLIFFRTSTPDHFENGEWSSGGTCPRTAPVKEGEIELKDLNTYLRKVELDEFEKAASKASENGELRKKGYIPNFPPGVCYTSLFRLDIWGTGSPCLFYIRETEEMGLTEPNDRDRRSMAPPPRAKNGAQNELWAELYTLTFDTAWAELCTLASAIELPRVPNAPPVLPDSPRGRICCKKEKEKEGEEEAEVAEKQQVPINIEPTTKPSSKKGKSKDSRTLQKAVGHVSHKRKHQKEQPAPWQCEFYVDGRPVNEDDSVWKSKDVRGGQIADALGSALLLPKDMKNWKGNDSTHMIENLKRDSVVAVQGVFEAGYRLIEAERLLNESLAENDRLREVEKAASARIREVESQHKSAEEGLQKAECQLVEMSAKLERECERSSGLQAEIDKLKAELAEARQVSNDAENEAQATYDRGFADAAGSLRFQMRRECNINFLKGWALALEQAAVDDESELYVLGRRYRPYDSGTPENLEETNVEVLGDREAFDGPTVMENAEVFDHQERAQTEEVQDMERRCL</sequence>
<dbReference type="PANTHER" id="PTHR32285">
    <property type="entry name" value="PROTEIN TRICHOME BIREFRINGENCE-LIKE 9-RELATED"/>
    <property type="match status" value="1"/>
</dbReference>
<evidence type="ECO:0000256" key="8">
    <source>
        <dbReference type="SAM" id="MobiDB-lite"/>
    </source>
</evidence>
<protein>
    <submittedName>
        <fullName evidence="11">Uncharacterized protein</fullName>
    </submittedName>
</protein>
<dbReference type="AlphaFoldDB" id="A0A2N9F5L9"/>
<evidence type="ECO:0000313" key="11">
    <source>
        <dbReference type="EMBL" id="SPC82443.1"/>
    </source>
</evidence>
<comment type="similarity">
    <text evidence="2">Belongs to the PC-esterase family. TBL subfamily.</text>
</comment>
<evidence type="ECO:0000259" key="10">
    <source>
        <dbReference type="Pfam" id="PF14416"/>
    </source>
</evidence>
<evidence type="ECO:0000256" key="1">
    <source>
        <dbReference type="ARBA" id="ARBA00004167"/>
    </source>
</evidence>
<dbReference type="InterPro" id="IPR025846">
    <property type="entry name" value="TBL_N"/>
</dbReference>
<evidence type="ECO:0000259" key="9">
    <source>
        <dbReference type="Pfam" id="PF13839"/>
    </source>
</evidence>
<organism evidence="11">
    <name type="scientific">Fagus sylvatica</name>
    <name type="common">Beechnut</name>
    <dbReference type="NCBI Taxonomy" id="28930"/>
    <lineage>
        <taxon>Eukaryota</taxon>
        <taxon>Viridiplantae</taxon>
        <taxon>Streptophyta</taxon>
        <taxon>Embryophyta</taxon>
        <taxon>Tracheophyta</taxon>
        <taxon>Spermatophyta</taxon>
        <taxon>Magnoliopsida</taxon>
        <taxon>eudicotyledons</taxon>
        <taxon>Gunneridae</taxon>
        <taxon>Pentapetalae</taxon>
        <taxon>rosids</taxon>
        <taxon>fabids</taxon>
        <taxon>Fagales</taxon>
        <taxon>Fagaceae</taxon>
        <taxon>Fagus</taxon>
    </lineage>
</organism>
<evidence type="ECO:0000256" key="2">
    <source>
        <dbReference type="ARBA" id="ARBA00007727"/>
    </source>
</evidence>
<keyword evidence="4" id="KW-0735">Signal-anchor</keyword>
<evidence type="ECO:0000256" key="5">
    <source>
        <dbReference type="ARBA" id="ARBA00022989"/>
    </source>
</evidence>
<dbReference type="GO" id="GO:0005794">
    <property type="term" value="C:Golgi apparatus"/>
    <property type="evidence" value="ECO:0007669"/>
    <property type="project" value="TreeGrafter"/>
</dbReference>
<dbReference type="GO" id="GO:0016413">
    <property type="term" value="F:O-acetyltransferase activity"/>
    <property type="evidence" value="ECO:0007669"/>
    <property type="project" value="InterPro"/>
</dbReference>
<dbReference type="Pfam" id="PF13839">
    <property type="entry name" value="PC-Esterase"/>
    <property type="match status" value="1"/>
</dbReference>
<evidence type="ECO:0000256" key="4">
    <source>
        <dbReference type="ARBA" id="ARBA00022968"/>
    </source>
</evidence>
<evidence type="ECO:0000256" key="7">
    <source>
        <dbReference type="SAM" id="Coils"/>
    </source>
</evidence>
<gene>
    <name evidence="11" type="ORF">FSB_LOCUS10325</name>
</gene>
<dbReference type="PANTHER" id="PTHR32285:SF219">
    <property type="entry name" value="PROTEIN TRICHOME BIREFRINGENCE-LIKE 24"/>
    <property type="match status" value="1"/>
</dbReference>
<evidence type="ECO:0000256" key="3">
    <source>
        <dbReference type="ARBA" id="ARBA00022692"/>
    </source>
</evidence>
<dbReference type="GO" id="GO:0016020">
    <property type="term" value="C:membrane"/>
    <property type="evidence" value="ECO:0007669"/>
    <property type="project" value="UniProtKB-SubCell"/>
</dbReference>
<feature type="domain" description="Trichome birefringence-like C-terminal" evidence="9">
    <location>
        <begin position="159"/>
        <end position="382"/>
    </location>
</feature>
<keyword evidence="3" id="KW-0812">Transmembrane</keyword>
<feature type="domain" description="Trichome birefringence-like N-terminal" evidence="10">
    <location>
        <begin position="105"/>
        <end position="158"/>
    </location>
</feature>
<reference evidence="11" key="1">
    <citation type="submission" date="2018-02" db="EMBL/GenBank/DDBJ databases">
        <authorList>
            <person name="Cohen D.B."/>
            <person name="Kent A.D."/>
        </authorList>
    </citation>
    <scope>NUCLEOTIDE SEQUENCE</scope>
</reference>
<dbReference type="EMBL" id="OIVN01000580">
    <property type="protein sequence ID" value="SPC82443.1"/>
    <property type="molecule type" value="Genomic_DNA"/>
</dbReference>
<name>A0A2N9F5L9_FAGSY</name>
<dbReference type="InterPro" id="IPR029962">
    <property type="entry name" value="TBL"/>
</dbReference>
<feature type="region of interest" description="Disordered" evidence="8">
    <location>
        <begin position="435"/>
        <end position="454"/>
    </location>
</feature>
<keyword evidence="6" id="KW-0472">Membrane</keyword>
<feature type="coiled-coil region" evidence="7">
    <location>
        <begin position="643"/>
        <end position="740"/>
    </location>
</feature>
<comment type="subcellular location">
    <subcellularLocation>
        <location evidence="1">Membrane</location>
        <topology evidence="1">Single-pass membrane protein</topology>
    </subcellularLocation>
</comment>
<dbReference type="InterPro" id="IPR026057">
    <property type="entry name" value="TBL_C"/>
</dbReference>
<accession>A0A2N9F5L9</accession>
<keyword evidence="7" id="KW-0175">Coiled coil</keyword>
<evidence type="ECO:0000256" key="6">
    <source>
        <dbReference type="ARBA" id="ARBA00023136"/>
    </source>
</evidence>
<feature type="region of interest" description="Disordered" evidence="8">
    <location>
        <begin position="507"/>
        <end position="565"/>
    </location>
</feature>
<proteinExistence type="inferred from homology"/>
<dbReference type="Pfam" id="PF14416">
    <property type="entry name" value="PMR5N"/>
    <property type="match status" value="1"/>
</dbReference>
<keyword evidence="5" id="KW-1133">Transmembrane helix</keyword>